<keyword evidence="1" id="KW-0560">Oxidoreductase</keyword>
<proteinExistence type="predicted"/>
<accession>A0A2P2JGU2</accession>
<keyword evidence="1" id="KW-0223">Dioxygenase</keyword>
<dbReference type="AlphaFoldDB" id="A0A2P2JGU2"/>
<organism evidence="1">
    <name type="scientific">Rhizophora mucronata</name>
    <name type="common">Asiatic mangrove</name>
    <dbReference type="NCBI Taxonomy" id="61149"/>
    <lineage>
        <taxon>Eukaryota</taxon>
        <taxon>Viridiplantae</taxon>
        <taxon>Streptophyta</taxon>
        <taxon>Embryophyta</taxon>
        <taxon>Tracheophyta</taxon>
        <taxon>Spermatophyta</taxon>
        <taxon>Magnoliopsida</taxon>
        <taxon>eudicotyledons</taxon>
        <taxon>Gunneridae</taxon>
        <taxon>Pentapetalae</taxon>
        <taxon>rosids</taxon>
        <taxon>fabids</taxon>
        <taxon>Malpighiales</taxon>
        <taxon>Rhizophoraceae</taxon>
        <taxon>Rhizophora</taxon>
    </lineage>
</organism>
<name>A0A2P2JGU2_RHIMU</name>
<dbReference type="EMBL" id="GGEC01012198">
    <property type="protein sequence ID" value="MBW92681.1"/>
    <property type="molecule type" value="Transcribed_RNA"/>
</dbReference>
<protein>
    <submittedName>
        <fullName evidence="1">1 2-dihydroxy-3-keto-5-methylthiopentene dioxygenase</fullName>
    </submittedName>
</protein>
<evidence type="ECO:0000313" key="1">
    <source>
        <dbReference type="EMBL" id="MBW92681.1"/>
    </source>
</evidence>
<dbReference type="GO" id="GO:0051213">
    <property type="term" value="F:dioxygenase activity"/>
    <property type="evidence" value="ECO:0007669"/>
    <property type="project" value="UniProtKB-KW"/>
</dbReference>
<reference evidence="1" key="1">
    <citation type="submission" date="2018-02" db="EMBL/GenBank/DDBJ databases">
        <title>Rhizophora mucronata_Transcriptome.</title>
        <authorList>
            <person name="Meera S.P."/>
            <person name="Sreeshan A."/>
            <person name="Augustine A."/>
        </authorList>
    </citation>
    <scope>NUCLEOTIDE SEQUENCE</scope>
    <source>
        <tissue evidence="1">Leaf</tissue>
    </source>
</reference>
<sequence length="30" mass="3543">MKTKDCPITRIQWSLYLCSNLKRLEFLAGN</sequence>